<feature type="transmembrane region" description="Helical" evidence="9">
    <location>
        <begin position="28"/>
        <end position="48"/>
    </location>
</feature>
<comment type="similarity">
    <text evidence="2 9">Belongs to the MgtC/SapB family.</text>
</comment>
<comment type="subcellular location">
    <subcellularLocation>
        <location evidence="9">Cell inner membrane</location>
        <topology evidence="9">Multi-pass membrane protein</topology>
    </subcellularLocation>
    <subcellularLocation>
        <location evidence="1">Cell membrane</location>
        <topology evidence="1">Multi-pass membrane protein</topology>
    </subcellularLocation>
</comment>
<dbReference type="InterPro" id="IPR048640">
    <property type="entry name" value="MgtC-like_C"/>
</dbReference>
<sequence>MLKLALSLLLGILIGVERQYKQRHTGLVTHALVALGAASYASLPGALGLELDLRMGSQVVTGIGFLGAGLIMRDGTSIRGLSTAATVWSTGAVGVFVGYGFLLLSVETTLFVILSNILLPRLALHVAGYSSLPTNNEKVYFVKIQCDLQKADVVKSSIVQAIALKNLRLMSMDSDIDEEKSISEINVSVISEKGEERSIDALIGFLAMKEIVHFVGREADI</sequence>
<dbReference type="InterPro" id="IPR049177">
    <property type="entry name" value="MgtC_SapB_SrpB_YhiD_N"/>
</dbReference>
<evidence type="ECO:0000259" key="11">
    <source>
        <dbReference type="Pfam" id="PF21770"/>
    </source>
</evidence>
<proteinExistence type="inferred from homology"/>
<evidence type="ECO:0000313" key="12">
    <source>
        <dbReference type="EMBL" id="MET2829843.1"/>
    </source>
</evidence>
<organism evidence="12 13">
    <name type="scientific">Mesorhizobium shangrilense</name>
    <dbReference type="NCBI Taxonomy" id="460060"/>
    <lineage>
        <taxon>Bacteria</taxon>
        <taxon>Pseudomonadati</taxon>
        <taxon>Pseudomonadota</taxon>
        <taxon>Alphaproteobacteria</taxon>
        <taxon>Hyphomicrobiales</taxon>
        <taxon>Phyllobacteriaceae</taxon>
        <taxon>Mesorhizobium</taxon>
    </lineage>
</organism>
<name>A0ABV2DK68_9HYPH</name>
<dbReference type="InterPro" id="IPR003416">
    <property type="entry name" value="MgtC/SapB/SrpB/YhiD_fam"/>
</dbReference>
<dbReference type="PANTHER" id="PTHR33778:SF3">
    <property type="entry name" value="PROTEIN MGTC"/>
    <property type="match status" value="1"/>
</dbReference>
<feature type="transmembrane region" description="Helical" evidence="9">
    <location>
        <begin position="92"/>
        <end position="114"/>
    </location>
</feature>
<evidence type="ECO:0000256" key="7">
    <source>
        <dbReference type="ARBA" id="ARBA00023136"/>
    </source>
</evidence>
<evidence type="ECO:0000256" key="9">
    <source>
        <dbReference type="RuleBase" id="RU365041"/>
    </source>
</evidence>
<evidence type="ECO:0000256" key="1">
    <source>
        <dbReference type="ARBA" id="ARBA00004651"/>
    </source>
</evidence>
<gene>
    <name evidence="12" type="ORF">ABVQ20_22985</name>
</gene>
<keyword evidence="13" id="KW-1185">Reference proteome</keyword>
<comment type="function">
    <text evidence="8">Virulence factor required for growth in low Mg(2+) medium and for intramacrophage survival. May be involved in regulating membrane potential by activating Na(+)/K(+)-ATPase.</text>
</comment>
<feature type="domain" description="MgtC/SapB/SrpB/YhiD N-terminal" evidence="10">
    <location>
        <begin position="4"/>
        <end position="122"/>
    </location>
</feature>
<reference evidence="12 13" key="1">
    <citation type="submission" date="2024-06" db="EMBL/GenBank/DDBJ databases">
        <authorList>
            <person name="Kim D.-U."/>
        </authorList>
    </citation>
    <scope>NUCLEOTIDE SEQUENCE [LARGE SCALE GENOMIC DNA]</scope>
    <source>
        <strain evidence="12 13">KACC15460</strain>
    </source>
</reference>
<evidence type="ECO:0000256" key="2">
    <source>
        <dbReference type="ARBA" id="ARBA00009298"/>
    </source>
</evidence>
<keyword evidence="5 9" id="KW-0812">Transmembrane</keyword>
<dbReference type="PANTHER" id="PTHR33778">
    <property type="entry name" value="PROTEIN MGTC"/>
    <property type="match status" value="1"/>
</dbReference>
<evidence type="ECO:0000256" key="5">
    <source>
        <dbReference type="ARBA" id="ARBA00022692"/>
    </source>
</evidence>
<evidence type="ECO:0000256" key="6">
    <source>
        <dbReference type="ARBA" id="ARBA00022989"/>
    </source>
</evidence>
<dbReference type="Proteomes" id="UP001548832">
    <property type="component" value="Unassembled WGS sequence"/>
</dbReference>
<protein>
    <recommendedName>
        <fullName evidence="3 9">Protein MgtC</fullName>
    </recommendedName>
</protein>
<dbReference type="Pfam" id="PF21770">
    <property type="entry name" value="MgtC_SapB_C"/>
    <property type="match status" value="1"/>
</dbReference>
<keyword evidence="7 9" id="KW-0472">Membrane</keyword>
<keyword evidence="9" id="KW-0997">Cell inner membrane</keyword>
<dbReference type="Pfam" id="PF02308">
    <property type="entry name" value="MgtC"/>
    <property type="match status" value="1"/>
</dbReference>
<accession>A0ABV2DK68</accession>
<keyword evidence="6 9" id="KW-1133">Transmembrane helix</keyword>
<evidence type="ECO:0000256" key="8">
    <source>
        <dbReference type="ARBA" id="ARBA00025369"/>
    </source>
</evidence>
<evidence type="ECO:0000259" key="10">
    <source>
        <dbReference type="Pfam" id="PF02308"/>
    </source>
</evidence>
<dbReference type="PRINTS" id="PR01837">
    <property type="entry name" value="MGTCSAPBPROT"/>
</dbReference>
<feature type="domain" description="MgtC-like C-terminal" evidence="11">
    <location>
        <begin position="140"/>
        <end position="215"/>
    </location>
</feature>
<evidence type="ECO:0000256" key="4">
    <source>
        <dbReference type="ARBA" id="ARBA00022475"/>
    </source>
</evidence>
<feature type="transmembrane region" description="Helical" evidence="9">
    <location>
        <begin position="55"/>
        <end position="72"/>
    </location>
</feature>
<evidence type="ECO:0000256" key="3">
    <source>
        <dbReference type="ARBA" id="ARBA00013833"/>
    </source>
</evidence>
<dbReference type="EMBL" id="JBEWSZ010000001">
    <property type="protein sequence ID" value="MET2829843.1"/>
    <property type="molecule type" value="Genomic_DNA"/>
</dbReference>
<dbReference type="Gene3D" id="3.30.70.260">
    <property type="match status" value="1"/>
</dbReference>
<evidence type="ECO:0000313" key="13">
    <source>
        <dbReference type="Proteomes" id="UP001548832"/>
    </source>
</evidence>
<comment type="caution">
    <text evidence="12">The sequence shown here is derived from an EMBL/GenBank/DDBJ whole genome shotgun (WGS) entry which is preliminary data.</text>
</comment>
<keyword evidence="4" id="KW-1003">Cell membrane</keyword>